<dbReference type="Proteomes" id="UP000011514">
    <property type="component" value="Unassembled WGS sequence"/>
</dbReference>
<reference evidence="2 3" key="1">
    <citation type="journal article" date="2014" name="PLoS Genet.">
        <title>Phylogenetically driven sequencing of extremely halophilic archaea reveals strategies for static and dynamic osmo-response.</title>
        <authorList>
            <person name="Becker E.A."/>
            <person name="Seitzer P.M."/>
            <person name="Tritt A."/>
            <person name="Larsen D."/>
            <person name="Krusor M."/>
            <person name="Yao A.I."/>
            <person name="Wu D."/>
            <person name="Madern D."/>
            <person name="Eisen J.A."/>
            <person name="Darling A.E."/>
            <person name="Facciotti M.T."/>
        </authorList>
    </citation>
    <scope>NUCLEOTIDE SEQUENCE [LARGE SCALE GENOMIC DNA]</scope>
    <source>
        <strain evidence="2 3">DSM 1137</strain>
    </source>
</reference>
<dbReference type="InterPro" id="IPR006311">
    <property type="entry name" value="TAT_signal"/>
</dbReference>
<dbReference type="PROSITE" id="PS51318">
    <property type="entry name" value="TAT"/>
    <property type="match status" value="1"/>
</dbReference>
<organism evidence="2 3">
    <name type="scientific">Halorubrum saccharovorum DSM 1137</name>
    <dbReference type="NCBI Taxonomy" id="1227484"/>
    <lineage>
        <taxon>Archaea</taxon>
        <taxon>Methanobacteriati</taxon>
        <taxon>Methanobacteriota</taxon>
        <taxon>Stenosarchaea group</taxon>
        <taxon>Halobacteria</taxon>
        <taxon>Halobacteriales</taxon>
        <taxon>Haloferacaceae</taxon>
        <taxon>Halorubrum</taxon>
    </lineage>
</organism>
<protein>
    <recommendedName>
        <fullName evidence="4">SipW-cognate class signal peptide</fullName>
    </recommendedName>
</protein>
<dbReference type="PATRIC" id="fig|1227484.4.peg.1008"/>
<evidence type="ECO:0000313" key="2">
    <source>
        <dbReference type="EMBL" id="ELZ42351.1"/>
    </source>
</evidence>
<accession>M0E3I7</accession>
<feature type="region of interest" description="Disordered" evidence="1">
    <location>
        <begin position="270"/>
        <end position="368"/>
    </location>
</feature>
<dbReference type="AlphaFoldDB" id="M0E3I7"/>
<dbReference type="STRING" id="1227484.C471_04910"/>
<name>M0E3I7_9EURY</name>
<dbReference type="OrthoDB" id="162072at2157"/>
<comment type="caution">
    <text evidence="2">The sequence shown here is derived from an EMBL/GenBank/DDBJ whole genome shotgun (WGS) entry which is preliminary data.</text>
</comment>
<feature type="compositionally biased region" description="Low complexity" evidence="1">
    <location>
        <begin position="302"/>
        <end position="322"/>
    </location>
</feature>
<evidence type="ECO:0008006" key="4">
    <source>
        <dbReference type="Google" id="ProtNLM"/>
    </source>
</evidence>
<dbReference type="eggNOG" id="arCOG05861">
    <property type="taxonomic scope" value="Archaea"/>
</dbReference>
<gene>
    <name evidence="2" type="ORF">C471_04910</name>
</gene>
<feature type="compositionally biased region" description="Basic and acidic residues" evidence="1">
    <location>
        <begin position="356"/>
        <end position="368"/>
    </location>
</feature>
<evidence type="ECO:0000313" key="3">
    <source>
        <dbReference type="Proteomes" id="UP000011514"/>
    </source>
</evidence>
<sequence>MQEPDLTRRQVLAGITVTGGAGALTGKGTMAVFSDEETFTGNSITGAASTAGAGVVELEVSASSSGDGDRLVYTIDVPDLVNNNPSYVWARPATCPEPIDAAADVYVELRAECGDDDSALIAEGTLKSVVNKLREDNGEPLRCQEGDDARCFRPGESVDFVLDVTGSNTNEEFAFEFEFYAEQCRYNTGTDTPFGPLSPCEPTNETGGKAISFIAFCSESGTLTPQVTDINSTDDDGPTSVDWETDGDVDYVVAKSGQNFTVYDYRDDSATRGTVTTGGDENADFYGAVSGSVEDGFEPAEGDSSGDANNGGANGLSGQSNEKSGKGGNSASSAPGELSADLVSQDDFPDSGTSIKLEETDNTFEEKQ</sequence>
<dbReference type="RefSeq" id="WP_004046940.1">
    <property type="nucleotide sequence ID" value="NZ_AOJE01000012.1"/>
</dbReference>
<dbReference type="EMBL" id="AOJE01000012">
    <property type="protein sequence ID" value="ELZ42351.1"/>
    <property type="molecule type" value="Genomic_DNA"/>
</dbReference>
<proteinExistence type="predicted"/>
<keyword evidence="3" id="KW-1185">Reference proteome</keyword>
<evidence type="ECO:0000256" key="1">
    <source>
        <dbReference type="SAM" id="MobiDB-lite"/>
    </source>
</evidence>